<organism evidence="9 10">
    <name type="scientific">Ascaris lumbricoides</name>
    <name type="common">Giant roundworm</name>
    <dbReference type="NCBI Taxonomy" id="6252"/>
    <lineage>
        <taxon>Eukaryota</taxon>
        <taxon>Metazoa</taxon>
        <taxon>Ecdysozoa</taxon>
        <taxon>Nematoda</taxon>
        <taxon>Chromadorea</taxon>
        <taxon>Rhabditida</taxon>
        <taxon>Spirurina</taxon>
        <taxon>Ascaridomorpha</taxon>
        <taxon>Ascaridoidea</taxon>
        <taxon>Ascarididae</taxon>
        <taxon>Ascaris</taxon>
    </lineage>
</organism>
<dbReference type="PANTHER" id="PTHR12312:SF16">
    <property type="entry name" value="TWISTED GASTRULATION PROTEIN HOMOLOG 1-A-RELATED"/>
    <property type="match status" value="1"/>
</dbReference>
<keyword evidence="4" id="KW-0964">Secreted</keyword>
<evidence type="ECO:0000259" key="8">
    <source>
        <dbReference type="Pfam" id="PF23782"/>
    </source>
</evidence>
<evidence type="ECO:0000256" key="5">
    <source>
        <dbReference type="ARBA" id="ARBA00022729"/>
    </source>
</evidence>
<dbReference type="AlphaFoldDB" id="A0A0M3IQI8"/>
<dbReference type="Pfam" id="PF23782">
    <property type="entry name" value="Tsg_N"/>
    <property type="match status" value="1"/>
</dbReference>
<dbReference type="PANTHER" id="PTHR12312">
    <property type="entry name" value="TWISTED GASTRULATION PROTEIN HOMOLOG 1-A-RELATED"/>
    <property type="match status" value="1"/>
</dbReference>
<feature type="domain" description="Tsg N-terminal" evidence="8">
    <location>
        <begin position="59"/>
        <end position="120"/>
    </location>
</feature>
<evidence type="ECO:0000256" key="3">
    <source>
        <dbReference type="ARBA" id="ARBA00022473"/>
    </source>
</evidence>
<proteinExistence type="inferred from homology"/>
<comment type="similarity">
    <text evidence="2">Belongs to the twisted gastrulation protein family.</text>
</comment>
<evidence type="ECO:0000256" key="2">
    <source>
        <dbReference type="ARBA" id="ARBA00010047"/>
    </source>
</evidence>
<keyword evidence="3" id="KW-0217">Developmental protein</keyword>
<dbReference type="Proteomes" id="UP000036681">
    <property type="component" value="Unplaced"/>
</dbReference>
<evidence type="ECO:0000313" key="9">
    <source>
        <dbReference type="Proteomes" id="UP000036681"/>
    </source>
</evidence>
<reference evidence="10" key="1">
    <citation type="submission" date="2017-02" db="UniProtKB">
        <authorList>
            <consortium name="WormBaseParasite"/>
        </authorList>
    </citation>
    <scope>IDENTIFICATION</scope>
</reference>
<comment type="subcellular location">
    <subcellularLocation>
        <location evidence="1">Secreted</location>
    </subcellularLocation>
</comment>
<evidence type="ECO:0000256" key="6">
    <source>
        <dbReference type="ARBA" id="ARBA00023180"/>
    </source>
</evidence>
<name>A0A0M3IQI8_ASCLU</name>
<dbReference type="GO" id="GO:0005615">
    <property type="term" value="C:extracellular space"/>
    <property type="evidence" value="ECO:0007669"/>
    <property type="project" value="TreeGrafter"/>
</dbReference>
<feature type="domain" description="Tsg C-terminal" evidence="7">
    <location>
        <begin position="167"/>
        <end position="238"/>
    </location>
</feature>
<evidence type="ECO:0000256" key="4">
    <source>
        <dbReference type="ARBA" id="ARBA00022525"/>
    </source>
</evidence>
<keyword evidence="6" id="KW-0325">Glycoprotein</keyword>
<dbReference type="InterPro" id="IPR006761">
    <property type="entry name" value="Tsg"/>
</dbReference>
<evidence type="ECO:0000259" key="7">
    <source>
        <dbReference type="Pfam" id="PF04668"/>
    </source>
</evidence>
<evidence type="ECO:0000313" key="10">
    <source>
        <dbReference type="WBParaSite" id="ALUE_0002101601-mRNA-1"/>
    </source>
</evidence>
<dbReference type="WBParaSite" id="ALUE_0002101601-mRNA-1">
    <property type="protein sequence ID" value="ALUE_0002101601-mRNA-1"/>
    <property type="gene ID" value="ALUE_0002101601"/>
</dbReference>
<protein>
    <submittedName>
        <fullName evidence="10">Protein twisted gastrulation</fullName>
    </submittedName>
</protein>
<keyword evidence="5" id="KW-0732">Signal</keyword>
<dbReference type="InterPro" id="IPR057726">
    <property type="entry name" value="Tsg_C"/>
</dbReference>
<evidence type="ECO:0000256" key="1">
    <source>
        <dbReference type="ARBA" id="ARBA00004613"/>
    </source>
</evidence>
<dbReference type="GO" id="GO:0030510">
    <property type="term" value="P:regulation of BMP signaling pathway"/>
    <property type="evidence" value="ECO:0007669"/>
    <property type="project" value="TreeGrafter"/>
</dbReference>
<dbReference type="InterPro" id="IPR057635">
    <property type="entry name" value="Tsg_N"/>
</dbReference>
<sequence>MPPPVISYSQVYFAVFCSPCKDQRCSIAVMIVRQRYVLGIALWSVVCIGLCAGASAVDCSETECGPRVSKCMLLKACNCSITRENILNNSCTCCTECIQCLDKQYTQCCSCFGLCNPDKEAPRMNSYVDKFDQDEEDLIVFDKVAAVNKLGTTYRFPVLQEHQADLREGKEIKKLRDVKGGTNCTVVYLDKCISHEQCSRQCLILGASMLRWFHTGCCECIGHTCLPYGSNTPRCKYCTDFDDDVPSLRQTEL</sequence>
<keyword evidence="9" id="KW-1185">Reference proteome</keyword>
<accession>A0A0M3IQI8</accession>
<dbReference type="Pfam" id="PF04668">
    <property type="entry name" value="Tsg"/>
    <property type="match status" value="1"/>
</dbReference>